<evidence type="ECO:0000256" key="4">
    <source>
        <dbReference type="PROSITE-ProRule" id="PRU00473"/>
    </source>
</evidence>
<dbReference type="InterPro" id="IPR011659">
    <property type="entry name" value="WD40"/>
</dbReference>
<feature type="signal peptide" evidence="5">
    <location>
        <begin position="1"/>
        <end position="22"/>
    </location>
</feature>
<evidence type="ECO:0000313" key="7">
    <source>
        <dbReference type="EMBL" id="SHI77350.1"/>
    </source>
</evidence>
<dbReference type="Proteomes" id="UP000184488">
    <property type="component" value="Unassembled WGS sequence"/>
</dbReference>
<dbReference type="CDD" id="cd07185">
    <property type="entry name" value="OmpA_C-like"/>
    <property type="match status" value="1"/>
</dbReference>
<dbReference type="PRINTS" id="PR01021">
    <property type="entry name" value="OMPADOMAIN"/>
</dbReference>
<dbReference type="Pfam" id="PF00691">
    <property type="entry name" value="OmpA"/>
    <property type="match status" value="1"/>
</dbReference>
<feature type="chain" id="PRO_5012906570" evidence="5">
    <location>
        <begin position="23"/>
        <end position="522"/>
    </location>
</feature>
<dbReference type="InterPro" id="IPR006664">
    <property type="entry name" value="OMP_bac"/>
</dbReference>
<dbReference type="SUPFAM" id="SSF103088">
    <property type="entry name" value="OmpA-like"/>
    <property type="match status" value="1"/>
</dbReference>
<keyword evidence="5" id="KW-0732">Signal</keyword>
<reference evidence="8" key="1">
    <citation type="submission" date="2016-11" db="EMBL/GenBank/DDBJ databases">
        <authorList>
            <person name="Varghese N."/>
            <person name="Submissions S."/>
        </authorList>
    </citation>
    <scope>NUCLEOTIDE SEQUENCE [LARGE SCALE GENOMIC DNA]</scope>
    <source>
        <strain evidence="8">DSM 18829</strain>
    </source>
</reference>
<dbReference type="InterPro" id="IPR006665">
    <property type="entry name" value="OmpA-like"/>
</dbReference>
<dbReference type="SUPFAM" id="SSF82171">
    <property type="entry name" value="DPP6 N-terminal domain-like"/>
    <property type="match status" value="1"/>
</dbReference>
<dbReference type="InterPro" id="IPR013783">
    <property type="entry name" value="Ig-like_fold"/>
</dbReference>
<feature type="domain" description="OmpA-like" evidence="6">
    <location>
        <begin position="404"/>
        <end position="522"/>
    </location>
</feature>
<dbReference type="PANTHER" id="PTHR30329:SF21">
    <property type="entry name" value="LIPOPROTEIN YIAD-RELATED"/>
    <property type="match status" value="1"/>
</dbReference>
<dbReference type="OrthoDB" id="1403615at2"/>
<evidence type="ECO:0000256" key="5">
    <source>
        <dbReference type="SAM" id="SignalP"/>
    </source>
</evidence>
<accession>A0A1M6DW50</accession>
<organism evidence="7 8">
    <name type="scientific">Flavobacterium terrae</name>
    <dbReference type="NCBI Taxonomy" id="415425"/>
    <lineage>
        <taxon>Bacteria</taxon>
        <taxon>Pseudomonadati</taxon>
        <taxon>Bacteroidota</taxon>
        <taxon>Flavobacteriia</taxon>
        <taxon>Flavobacteriales</taxon>
        <taxon>Flavobacteriaceae</taxon>
        <taxon>Flavobacterium</taxon>
    </lineage>
</organism>
<dbReference type="PROSITE" id="PS51123">
    <property type="entry name" value="OMPA_2"/>
    <property type="match status" value="1"/>
</dbReference>
<sequence>MKKTTFSIVLFFLFNTTINAQGSFLPDTPVSYGKTKTISELKDTYSVSSTNVNTKQSEIGSTFFMDKYIMYSSRRTGAIGAGKDSETNLPYNSLYCMSIDKNGNLSKPYFFASVLDSKGNEGGLTFSPNEKIVYYTKSDEKNPKNYQLYKRIFDEECRCTWIQESAISFNSAEYSIEDPRVSPDGKKLYFSSNMPGGQGGFDLYVADIEENGMPVNPQNLGSKVNTSGDEKYPYVSTEKELYFSSTGHDGYGNFDVFVSRIKKNSFSSPLNLGKTINSSANDVAFILASKNKGYISSDKDSGLGSYDIYMFDLQKNIIKIEGKTIEENSKIALPNTTITLLDEEGQEISSQKSSPEGNYSFEVSPIENYSIVSKKDGYLDSSKPFSTDNSNSMLTIEMQQKKAEITEKAIVIENIYFDYNKATLKLESTLSLNKIVDVLLANPEMKIAINAHTDSRGSEKYNMTLSEKRAQETKKYLVKKGINTSRLLAKGFGKSQPLSNCGDNCNENDFEADRRTEFVILK</sequence>
<dbReference type="Gene3D" id="2.120.10.30">
    <property type="entry name" value="TolB, C-terminal domain"/>
    <property type="match status" value="1"/>
</dbReference>
<dbReference type="PANTHER" id="PTHR30329">
    <property type="entry name" value="STATOR ELEMENT OF FLAGELLAR MOTOR COMPLEX"/>
    <property type="match status" value="1"/>
</dbReference>
<dbReference type="InterPro" id="IPR050330">
    <property type="entry name" value="Bact_OuterMem_StrucFunc"/>
</dbReference>
<comment type="subcellular location">
    <subcellularLocation>
        <location evidence="1">Cell outer membrane</location>
    </subcellularLocation>
</comment>
<dbReference type="RefSeq" id="WP_073310321.1">
    <property type="nucleotide sequence ID" value="NZ_FQZI01000002.1"/>
</dbReference>
<dbReference type="AlphaFoldDB" id="A0A1M6DW50"/>
<keyword evidence="8" id="KW-1185">Reference proteome</keyword>
<gene>
    <name evidence="7" type="ORF">SAMN05444363_1664</name>
</gene>
<keyword evidence="3" id="KW-0998">Cell outer membrane</keyword>
<dbReference type="Gene3D" id="2.60.40.10">
    <property type="entry name" value="Immunoglobulins"/>
    <property type="match status" value="1"/>
</dbReference>
<name>A0A1M6DW50_9FLAO</name>
<evidence type="ECO:0000313" key="8">
    <source>
        <dbReference type="Proteomes" id="UP000184488"/>
    </source>
</evidence>
<evidence type="ECO:0000256" key="3">
    <source>
        <dbReference type="ARBA" id="ARBA00023237"/>
    </source>
</evidence>
<dbReference type="Gene3D" id="3.30.1330.60">
    <property type="entry name" value="OmpA-like domain"/>
    <property type="match status" value="1"/>
</dbReference>
<dbReference type="STRING" id="415425.SAMN05444363_1664"/>
<proteinExistence type="predicted"/>
<dbReference type="Pfam" id="PF07676">
    <property type="entry name" value="PD40"/>
    <property type="match status" value="1"/>
</dbReference>
<evidence type="ECO:0000259" key="6">
    <source>
        <dbReference type="PROSITE" id="PS51123"/>
    </source>
</evidence>
<evidence type="ECO:0000256" key="2">
    <source>
        <dbReference type="ARBA" id="ARBA00023136"/>
    </source>
</evidence>
<keyword evidence="2 4" id="KW-0472">Membrane</keyword>
<dbReference type="EMBL" id="FQZI01000002">
    <property type="protein sequence ID" value="SHI77350.1"/>
    <property type="molecule type" value="Genomic_DNA"/>
</dbReference>
<evidence type="ECO:0000256" key="1">
    <source>
        <dbReference type="ARBA" id="ARBA00004442"/>
    </source>
</evidence>
<dbReference type="InterPro" id="IPR011042">
    <property type="entry name" value="6-blade_b-propeller_TolB-like"/>
</dbReference>
<dbReference type="SUPFAM" id="SSF49478">
    <property type="entry name" value="Cna protein B-type domain"/>
    <property type="match status" value="1"/>
</dbReference>
<protein>
    <submittedName>
        <fullName evidence="7">Outer membrane protein OmpA</fullName>
    </submittedName>
</protein>
<dbReference type="GO" id="GO:0009279">
    <property type="term" value="C:cell outer membrane"/>
    <property type="evidence" value="ECO:0007669"/>
    <property type="project" value="UniProtKB-SubCell"/>
</dbReference>
<dbReference type="InterPro" id="IPR036737">
    <property type="entry name" value="OmpA-like_sf"/>
</dbReference>